<feature type="transmembrane region" description="Helical" evidence="13">
    <location>
        <begin position="322"/>
        <end position="344"/>
    </location>
</feature>
<comment type="function">
    <text evidence="1">Multidrug efflux pump.</text>
</comment>
<accession>A0A9D1ALZ3</accession>
<evidence type="ECO:0000256" key="3">
    <source>
        <dbReference type="ARBA" id="ARBA00010199"/>
    </source>
</evidence>
<dbReference type="NCBIfam" id="TIGR00797">
    <property type="entry name" value="matE"/>
    <property type="match status" value="1"/>
</dbReference>
<evidence type="ECO:0000256" key="8">
    <source>
        <dbReference type="ARBA" id="ARBA00022692"/>
    </source>
</evidence>
<comment type="caution">
    <text evidence="14">The sequence shown here is derived from an EMBL/GenBank/DDBJ whole genome shotgun (WGS) entry which is preliminary data.</text>
</comment>
<feature type="transmembrane region" description="Helical" evidence="13">
    <location>
        <begin position="130"/>
        <end position="151"/>
    </location>
</feature>
<dbReference type="GO" id="GO:0015297">
    <property type="term" value="F:antiporter activity"/>
    <property type="evidence" value="ECO:0007669"/>
    <property type="project" value="UniProtKB-KW"/>
</dbReference>
<evidence type="ECO:0000256" key="1">
    <source>
        <dbReference type="ARBA" id="ARBA00003408"/>
    </source>
</evidence>
<feature type="transmembrane region" description="Helical" evidence="13">
    <location>
        <begin position="47"/>
        <end position="75"/>
    </location>
</feature>
<dbReference type="Pfam" id="PF01554">
    <property type="entry name" value="MatE"/>
    <property type="match status" value="2"/>
</dbReference>
<dbReference type="Proteomes" id="UP000824242">
    <property type="component" value="Unassembled WGS sequence"/>
</dbReference>
<keyword evidence="8 13" id="KW-0812">Transmembrane</keyword>
<dbReference type="InterPro" id="IPR048279">
    <property type="entry name" value="MdtK-like"/>
</dbReference>
<feature type="transmembrane region" description="Helical" evidence="13">
    <location>
        <begin position="234"/>
        <end position="261"/>
    </location>
</feature>
<dbReference type="InterPro" id="IPR002528">
    <property type="entry name" value="MATE_fam"/>
</dbReference>
<feature type="transmembrane region" description="Helical" evidence="13">
    <location>
        <begin position="356"/>
        <end position="373"/>
    </location>
</feature>
<gene>
    <name evidence="14" type="ORF">IAB89_04700</name>
</gene>
<name>A0A9D1ALZ3_9FIRM</name>
<evidence type="ECO:0000313" key="15">
    <source>
        <dbReference type="Proteomes" id="UP000824242"/>
    </source>
</evidence>
<dbReference type="PIRSF" id="PIRSF006603">
    <property type="entry name" value="DinF"/>
    <property type="match status" value="1"/>
</dbReference>
<evidence type="ECO:0000256" key="13">
    <source>
        <dbReference type="SAM" id="Phobius"/>
    </source>
</evidence>
<feature type="transmembrane region" description="Helical" evidence="13">
    <location>
        <begin position="7"/>
        <end position="27"/>
    </location>
</feature>
<feature type="transmembrane region" description="Helical" evidence="13">
    <location>
        <begin position="192"/>
        <end position="213"/>
    </location>
</feature>
<dbReference type="InterPro" id="IPR050222">
    <property type="entry name" value="MATE_MdtK"/>
</dbReference>
<proteinExistence type="inferred from homology"/>
<organism evidence="14 15">
    <name type="scientific">Candidatus Caccousia avicola</name>
    <dbReference type="NCBI Taxonomy" id="2840721"/>
    <lineage>
        <taxon>Bacteria</taxon>
        <taxon>Bacillati</taxon>
        <taxon>Bacillota</taxon>
        <taxon>Clostridia</taxon>
        <taxon>Eubacteriales</taxon>
        <taxon>Oscillospiraceae</taxon>
        <taxon>Oscillospiraceae incertae sedis</taxon>
        <taxon>Candidatus Caccousia</taxon>
    </lineage>
</organism>
<evidence type="ECO:0000313" key="14">
    <source>
        <dbReference type="EMBL" id="HIR46946.1"/>
    </source>
</evidence>
<keyword evidence="6" id="KW-0050">Antiport</keyword>
<dbReference type="EMBL" id="DVGZ01000045">
    <property type="protein sequence ID" value="HIR46946.1"/>
    <property type="molecule type" value="Genomic_DNA"/>
</dbReference>
<evidence type="ECO:0000256" key="12">
    <source>
        <dbReference type="ARBA" id="ARBA00031636"/>
    </source>
</evidence>
<feature type="transmembrane region" description="Helical" evidence="13">
    <location>
        <begin position="411"/>
        <end position="431"/>
    </location>
</feature>
<evidence type="ECO:0000256" key="10">
    <source>
        <dbReference type="ARBA" id="ARBA00023065"/>
    </source>
</evidence>
<reference evidence="14" key="1">
    <citation type="submission" date="2020-10" db="EMBL/GenBank/DDBJ databases">
        <authorList>
            <person name="Gilroy R."/>
        </authorList>
    </citation>
    <scope>NUCLEOTIDE SEQUENCE</scope>
    <source>
        <strain evidence="14">ChiSxjej1B13-7958</strain>
    </source>
</reference>
<evidence type="ECO:0000256" key="11">
    <source>
        <dbReference type="ARBA" id="ARBA00023136"/>
    </source>
</evidence>
<keyword evidence="10" id="KW-0406">Ion transport</keyword>
<comment type="similarity">
    <text evidence="3">Belongs to the multi antimicrobial extrusion (MATE) (TC 2.A.66.1) family.</text>
</comment>
<evidence type="ECO:0000256" key="9">
    <source>
        <dbReference type="ARBA" id="ARBA00022989"/>
    </source>
</evidence>
<keyword evidence="11 13" id="KW-0472">Membrane</keyword>
<feature type="transmembrane region" description="Helical" evidence="13">
    <location>
        <begin position="163"/>
        <end position="186"/>
    </location>
</feature>
<evidence type="ECO:0000256" key="7">
    <source>
        <dbReference type="ARBA" id="ARBA00022475"/>
    </source>
</evidence>
<dbReference type="AlphaFoldDB" id="A0A9D1ALZ3"/>
<dbReference type="PANTHER" id="PTHR43298">
    <property type="entry name" value="MULTIDRUG RESISTANCE PROTEIN NORM-RELATED"/>
    <property type="match status" value="1"/>
</dbReference>
<comment type="subcellular location">
    <subcellularLocation>
        <location evidence="2">Cell membrane</location>
        <topology evidence="2">Multi-pass membrane protein</topology>
    </subcellularLocation>
</comment>
<evidence type="ECO:0000256" key="6">
    <source>
        <dbReference type="ARBA" id="ARBA00022449"/>
    </source>
</evidence>
<dbReference type="PANTHER" id="PTHR43298:SF2">
    <property type="entry name" value="FMN_FAD EXPORTER YEEO-RELATED"/>
    <property type="match status" value="1"/>
</dbReference>
<keyword evidence="5" id="KW-0813">Transport</keyword>
<keyword evidence="7" id="KW-1003">Cell membrane</keyword>
<evidence type="ECO:0000256" key="5">
    <source>
        <dbReference type="ARBA" id="ARBA00022448"/>
    </source>
</evidence>
<dbReference type="CDD" id="cd13138">
    <property type="entry name" value="MATE_yoeA_like"/>
    <property type="match status" value="1"/>
</dbReference>
<feature type="transmembrane region" description="Helical" evidence="13">
    <location>
        <begin position="281"/>
        <end position="301"/>
    </location>
</feature>
<protein>
    <recommendedName>
        <fullName evidence="4">Probable multidrug resistance protein NorM</fullName>
    </recommendedName>
    <alternativeName>
        <fullName evidence="12">Multidrug-efflux transporter</fullName>
    </alternativeName>
</protein>
<evidence type="ECO:0000256" key="4">
    <source>
        <dbReference type="ARBA" id="ARBA00020268"/>
    </source>
</evidence>
<dbReference type="GO" id="GO:0005886">
    <property type="term" value="C:plasma membrane"/>
    <property type="evidence" value="ECO:0007669"/>
    <property type="project" value="UniProtKB-SubCell"/>
</dbReference>
<keyword evidence="9 13" id="KW-1133">Transmembrane helix</keyword>
<feature type="transmembrane region" description="Helical" evidence="13">
    <location>
        <begin position="96"/>
        <end position="118"/>
    </location>
</feature>
<dbReference type="GO" id="GO:0042910">
    <property type="term" value="F:xenobiotic transmembrane transporter activity"/>
    <property type="evidence" value="ECO:0007669"/>
    <property type="project" value="InterPro"/>
</dbReference>
<sequence length="453" mass="49593">MTRDMTVGNPVKLIISFSIPLLIGNLFQQLYSMVDAVIVGQFIGVDALAAVGTTGALSFLILGFVMGMTGGFSVLVAQRFGAGDYDEMRHTVAMSAILSVALCVVMTFISMVFCWQLLEIMNTADNIIGMAYDYIIVIFAGTTANVLYNLLSGILRALGDSKTPLYFLILSSLLNVGLDLLFIINFQMGVAGAGYATVFSQFVSGLLCLIYMAKKFPILRFQRQDWKFRPSTCLLLLKIGSPMAFQFSITAIGVVTMQGAVNSFGSATTAAFTAASKVESLTQQLMATLSTTTATFVGQNLGAGKPERIREGVRRCRQITDISSLVLIVFVYVFWRSLVSLFISGDQPEVYDAARTYLYIVMAFYLPLGWVNIFRNALQGMGEAFVPLMGGVMEQLVMRVVVALIAVPFGFWAVCLASPMAWIGADIPLLITYRRRIRAMCDFQKAQTAQEEK</sequence>
<reference evidence="14" key="2">
    <citation type="journal article" date="2021" name="PeerJ">
        <title>Extensive microbial diversity within the chicken gut microbiome revealed by metagenomics and culture.</title>
        <authorList>
            <person name="Gilroy R."/>
            <person name="Ravi A."/>
            <person name="Getino M."/>
            <person name="Pursley I."/>
            <person name="Horton D.L."/>
            <person name="Alikhan N.F."/>
            <person name="Baker D."/>
            <person name="Gharbi K."/>
            <person name="Hall N."/>
            <person name="Watson M."/>
            <person name="Adriaenssens E.M."/>
            <person name="Foster-Nyarko E."/>
            <person name="Jarju S."/>
            <person name="Secka A."/>
            <person name="Antonio M."/>
            <person name="Oren A."/>
            <person name="Chaudhuri R.R."/>
            <person name="La Ragione R."/>
            <person name="Hildebrand F."/>
            <person name="Pallen M.J."/>
        </authorList>
    </citation>
    <scope>NUCLEOTIDE SEQUENCE</scope>
    <source>
        <strain evidence="14">ChiSxjej1B13-7958</strain>
    </source>
</reference>
<dbReference type="GO" id="GO:0006811">
    <property type="term" value="P:monoatomic ion transport"/>
    <property type="evidence" value="ECO:0007669"/>
    <property type="project" value="UniProtKB-KW"/>
</dbReference>
<evidence type="ECO:0000256" key="2">
    <source>
        <dbReference type="ARBA" id="ARBA00004651"/>
    </source>
</evidence>